<dbReference type="GO" id="GO:0000981">
    <property type="term" value="F:DNA-binding transcription factor activity, RNA polymerase II-specific"/>
    <property type="evidence" value="ECO:0007669"/>
    <property type="project" value="TreeGrafter"/>
</dbReference>
<evidence type="ECO:0000256" key="3">
    <source>
        <dbReference type="ARBA" id="ARBA00023015"/>
    </source>
</evidence>
<dbReference type="OrthoDB" id="10068888at2759"/>
<evidence type="ECO:0000256" key="8">
    <source>
        <dbReference type="PROSITE-ProRule" id="PRU00108"/>
    </source>
</evidence>
<feature type="domain" description="Homeobox" evidence="12">
    <location>
        <begin position="318"/>
        <end position="378"/>
    </location>
</feature>
<evidence type="ECO:0000256" key="1">
    <source>
        <dbReference type="ARBA" id="ARBA00004123"/>
    </source>
</evidence>
<dbReference type="SUPFAM" id="SSF46689">
    <property type="entry name" value="Homeodomain-like"/>
    <property type="match status" value="1"/>
</dbReference>
<comment type="subcellular location">
    <subcellularLocation>
        <location evidence="1 8 9">Nucleus</location>
    </subcellularLocation>
</comment>
<evidence type="ECO:0000256" key="11">
    <source>
        <dbReference type="SAM" id="MobiDB-lite"/>
    </source>
</evidence>
<evidence type="ECO:0000313" key="15">
    <source>
        <dbReference type="Proteomes" id="UP000230233"/>
    </source>
</evidence>
<dbReference type="AlphaFoldDB" id="A0A2G5V8K3"/>
<gene>
    <name evidence="14" type="primary">Cnig_chr_II.g7166</name>
    <name evidence="14" type="ORF">B9Z55_007166</name>
</gene>
<dbReference type="Proteomes" id="UP000230233">
    <property type="component" value="Chromosome II"/>
</dbReference>
<protein>
    <recommendedName>
        <fullName evidence="10">One cut domain family member</fullName>
    </recommendedName>
</protein>
<evidence type="ECO:0000256" key="6">
    <source>
        <dbReference type="ARBA" id="ARBA00023163"/>
    </source>
</evidence>
<dbReference type="PROSITE" id="PS50071">
    <property type="entry name" value="HOMEOBOX_2"/>
    <property type="match status" value="1"/>
</dbReference>
<dbReference type="InterPro" id="IPR001356">
    <property type="entry name" value="HD"/>
</dbReference>
<dbReference type="InterPro" id="IPR003350">
    <property type="entry name" value="CUT_dom"/>
</dbReference>
<proteinExistence type="inferred from homology"/>
<keyword evidence="5 8" id="KW-0371">Homeobox</keyword>
<dbReference type="FunFam" id="1.10.260.40:FF:000047">
    <property type="entry name" value="One cut domain family member"/>
    <property type="match status" value="1"/>
</dbReference>
<sequence>MYQNWREMDSRAAITSSNCYPPVFGTATFWDTRSLEVYPTRSSVSPYAPITHQYPTYEHQYLSQNDPWSAFSSATNYNSDVPNFKQNPAPYYQDFSEQTIPFRPTNSMPRGTERIYEILEEARRELMASNATVDQGYRQSATSRFVGKQEAFDMESPEGRMRFDGTLPDDVSSTKAKKKANKTEKGQQTPTAVNTKTIEKYNDLLSTPLPDDFNLDTKQLCDAVLKEMVIHEISQGILARRVINRSQGTLSAILNKPKPWSFIGAAGRQTFVRLYNWINLPEKKRLEIVNKNTVWDVPEEKNEKKCDKRKRKSTDEPSTTKRARIEFTNVQRQVLEAIYEKTDRPTADVIQMIAEKLDLDETTVSNYFQNTRTRNKAKADIEKGH</sequence>
<evidence type="ECO:0000259" key="12">
    <source>
        <dbReference type="PROSITE" id="PS50071"/>
    </source>
</evidence>
<dbReference type="GO" id="GO:0005634">
    <property type="term" value="C:nucleus"/>
    <property type="evidence" value="ECO:0007669"/>
    <property type="project" value="UniProtKB-SubCell"/>
</dbReference>
<dbReference type="SMART" id="SM01109">
    <property type="entry name" value="CUT"/>
    <property type="match status" value="1"/>
</dbReference>
<organism evidence="14 15">
    <name type="scientific">Caenorhabditis nigoni</name>
    <dbReference type="NCBI Taxonomy" id="1611254"/>
    <lineage>
        <taxon>Eukaryota</taxon>
        <taxon>Metazoa</taxon>
        <taxon>Ecdysozoa</taxon>
        <taxon>Nematoda</taxon>
        <taxon>Chromadorea</taxon>
        <taxon>Rhabditida</taxon>
        <taxon>Rhabditina</taxon>
        <taxon>Rhabditomorpha</taxon>
        <taxon>Rhabditoidea</taxon>
        <taxon>Rhabditidae</taxon>
        <taxon>Peloderinae</taxon>
        <taxon>Caenorhabditis</taxon>
    </lineage>
</organism>
<keyword evidence="15" id="KW-1185">Reference proteome</keyword>
<dbReference type="PANTHER" id="PTHR14057:SF32">
    <property type="entry name" value="HOMEOBOX PROTEIN CEH-21-RELATED"/>
    <property type="match status" value="1"/>
</dbReference>
<evidence type="ECO:0000313" key="14">
    <source>
        <dbReference type="EMBL" id="PIC48037.1"/>
    </source>
</evidence>
<dbReference type="Gene3D" id="1.10.10.60">
    <property type="entry name" value="Homeodomain-like"/>
    <property type="match status" value="1"/>
</dbReference>
<keyword evidence="4 8" id="KW-0238">DNA-binding</keyword>
<reference evidence="15" key="1">
    <citation type="submission" date="2017-10" db="EMBL/GenBank/DDBJ databases">
        <title>Rapid genome shrinkage in a self-fertile nematode reveals novel sperm competition proteins.</title>
        <authorList>
            <person name="Yin D."/>
            <person name="Schwarz E.M."/>
            <person name="Thomas C.G."/>
            <person name="Felde R.L."/>
            <person name="Korf I.F."/>
            <person name="Cutter A.D."/>
            <person name="Schartner C.M."/>
            <person name="Ralston E.J."/>
            <person name="Meyer B.J."/>
            <person name="Haag E.S."/>
        </authorList>
    </citation>
    <scope>NUCLEOTIDE SEQUENCE [LARGE SCALE GENOMIC DNA]</scope>
    <source>
        <strain evidence="15">JU1422</strain>
    </source>
</reference>
<dbReference type="SUPFAM" id="SSF47413">
    <property type="entry name" value="lambda repressor-like DNA-binding domains"/>
    <property type="match status" value="1"/>
</dbReference>
<evidence type="ECO:0000256" key="4">
    <source>
        <dbReference type="ARBA" id="ARBA00023125"/>
    </source>
</evidence>
<keyword evidence="3 10" id="KW-0805">Transcription regulation</keyword>
<dbReference type="Pfam" id="PF02376">
    <property type="entry name" value="CUT"/>
    <property type="match status" value="1"/>
</dbReference>
<feature type="DNA-binding region" description="Homeobox" evidence="8">
    <location>
        <begin position="320"/>
        <end position="379"/>
    </location>
</feature>
<evidence type="ECO:0000259" key="13">
    <source>
        <dbReference type="PROSITE" id="PS51042"/>
    </source>
</evidence>
<dbReference type="PROSITE" id="PS51042">
    <property type="entry name" value="CUT"/>
    <property type="match status" value="1"/>
</dbReference>
<accession>A0A2G5V8K3</accession>
<dbReference type="CDD" id="cd00086">
    <property type="entry name" value="homeodomain"/>
    <property type="match status" value="1"/>
</dbReference>
<name>A0A2G5V8K3_9PELO</name>
<evidence type="ECO:0000256" key="9">
    <source>
        <dbReference type="RuleBase" id="RU000682"/>
    </source>
</evidence>
<dbReference type="Pfam" id="PF00046">
    <property type="entry name" value="Homeodomain"/>
    <property type="match status" value="1"/>
</dbReference>
<keyword evidence="6 10" id="KW-0804">Transcription</keyword>
<keyword evidence="7 8" id="KW-0539">Nucleus</keyword>
<comment type="caution">
    <text evidence="14">The sequence shown here is derived from an EMBL/GenBank/DDBJ whole genome shotgun (WGS) entry which is preliminary data.</text>
</comment>
<comment type="similarity">
    <text evidence="2 10">Belongs to the CUT homeobox family.</text>
</comment>
<dbReference type="InterPro" id="IPR010982">
    <property type="entry name" value="Lambda_DNA-bd_dom_sf"/>
</dbReference>
<evidence type="ECO:0000256" key="5">
    <source>
        <dbReference type="ARBA" id="ARBA00023155"/>
    </source>
</evidence>
<feature type="region of interest" description="Disordered" evidence="11">
    <location>
        <begin position="149"/>
        <end position="191"/>
    </location>
</feature>
<evidence type="ECO:0000256" key="10">
    <source>
        <dbReference type="RuleBase" id="RU361129"/>
    </source>
</evidence>
<dbReference type="SMART" id="SM00389">
    <property type="entry name" value="HOX"/>
    <property type="match status" value="1"/>
</dbReference>
<dbReference type="GO" id="GO:0000978">
    <property type="term" value="F:RNA polymerase II cis-regulatory region sequence-specific DNA binding"/>
    <property type="evidence" value="ECO:0007669"/>
    <property type="project" value="TreeGrafter"/>
</dbReference>
<evidence type="ECO:0000256" key="7">
    <source>
        <dbReference type="ARBA" id="ARBA00023242"/>
    </source>
</evidence>
<feature type="region of interest" description="Disordered" evidence="11">
    <location>
        <begin position="300"/>
        <end position="321"/>
    </location>
</feature>
<dbReference type="PANTHER" id="PTHR14057">
    <property type="entry name" value="TRANSCRIPTION FACTOR ONECUT"/>
    <property type="match status" value="1"/>
</dbReference>
<dbReference type="EMBL" id="PDUG01000002">
    <property type="protein sequence ID" value="PIC48037.1"/>
    <property type="molecule type" value="Genomic_DNA"/>
</dbReference>
<dbReference type="InterPro" id="IPR009057">
    <property type="entry name" value="Homeodomain-like_sf"/>
</dbReference>
<feature type="domain" description="CUT" evidence="13">
    <location>
        <begin position="206"/>
        <end position="293"/>
    </location>
</feature>
<dbReference type="Gene3D" id="1.10.260.40">
    <property type="entry name" value="lambda repressor-like DNA-binding domains"/>
    <property type="match status" value="1"/>
</dbReference>
<dbReference type="InterPro" id="IPR051649">
    <property type="entry name" value="CUT_Homeobox"/>
</dbReference>
<evidence type="ECO:0000256" key="2">
    <source>
        <dbReference type="ARBA" id="ARBA00008190"/>
    </source>
</evidence>